<organism evidence="2">
    <name type="scientific">viral metagenome</name>
    <dbReference type="NCBI Taxonomy" id="1070528"/>
    <lineage>
        <taxon>unclassified sequences</taxon>
        <taxon>metagenomes</taxon>
        <taxon>organismal metagenomes</taxon>
    </lineage>
</organism>
<reference evidence="2" key="1">
    <citation type="submission" date="2020-03" db="EMBL/GenBank/DDBJ databases">
        <title>The deep terrestrial virosphere.</title>
        <authorList>
            <person name="Holmfeldt K."/>
            <person name="Nilsson E."/>
            <person name="Simone D."/>
            <person name="Lopez-Fernandez M."/>
            <person name="Wu X."/>
            <person name="de Brujin I."/>
            <person name="Lundin D."/>
            <person name="Andersson A."/>
            <person name="Bertilsson S."/>
            <person name="Dopson M."/>
        </authorList>
    </citation>
    <scope>NUCLEOTIDE SEQUENCE</scope>
    <source>
        <strain evidence="2">MM415A01464</strain>
    </source>
</reference>
<feature type="compositionally biased region" description="Acidic residues" evidence="1">
    <location>
        <begin position="148"/>
        <end position="157"/>
    </location>
</feature>
<dbReference type="AlphaFoldDB" id="A0A6M3K6C1"/>
<dbReference type="EMBL" id="MT142238">
    <property type="protein sequence ID" value="QJA76697.1"/>
    <property type="molecule type" value="Genomic_DNA"/>
</dbReference>
<feature type="region of interest" description="Disordered" evidence="1">
    <location>
        <begin position="127"/>
        <end position="157"/>
    </location>
</feature>
<protein>
    <submittedName>
        <fullName evidence="2">Uncharacterized protein</fullName>
    </submittedName>
</protein>
<evidence type="ECO:0000256" key="1">
    <source>
        <dbReference type="SAM" id="MobiDB-lite"/>
    </source>
</evidence>
<gene>
    <name evidence="2" type="ORF">MM415A01464_0010</name>
</gene>
<proteinExistence type="predicted"/>
<sequence length="157" mass="17185">MGELVTNTKLNLASKTLIEQLPDHVSELIVELAQQNRVELWHITAGVLLSVYMEGRLSAFVLDPAWQEGLRQKDYTCQYEPCGKKFKGKHIGQLYCSNECGLLASGQKFDEVENFVELKPAPIEPGAIDSVSASPPAGWGGDNVDLPPLDEEISTSA</sequence>
<evidence type="ECO:0000313" key="2">
    <source>
        <dbReference type="EMBL" id="QJA76697.1"/>
    </source>
</evidence>
<accession>A0A6M3K6C1</accession>
<name>A0A6M3K6C1_9ZZZZ</name>